<proteinExistence type="inferred from homology"/>
<name>A0AAD9K6A7_9ANNE</name>
<dbReference type="InterPro" id="IPR017941">
    <property type="entry name" value="Rieske_2Fe-2S"/>
</dbReference>
<protein>
    <recommendedName>
        <fullName evidence="10">Rieske domain-containing protein</fullName>
    </recommendedName>
</protein>
<sequence>MSKLSGIKKFFGGKSSQPMKDEFVETVVCKVNEMVDGEMRQIDLGEGKALLVKDKGEFFAVGPKCSHFGAPLHKGAYCNGIVRCPWHGACFNVKTGDIEDFPGLDSIPHYEVKIEKDMVKVIGRKEKVKNSRRLKSVVNYDAADKRIFIVVGGGPAAASCVETLRQEGYTGRIVMISKEPYLPYDRTKLSKTLDAKPATLQLRDAEFYKKLTVELMTGKQVIRLDVKNKTVHLNSGESLHFDKVMCATGGSPRNLEILGNDLKNVHVLRDIDSGNAIGASCQGQKVVLIGTSFIGLELASYMLDKGSAASVTVVGRSEVPLKTVLGEKIGIVIKKLIEDRGGKFVFSDPPVEFLGVNPSTDYLKDSDVELTDEGYVIVNKQMMTNISDVFAAGDMTKFPLFLADDEHINIQHWQMAIKQGQIAGTNMAGKERNIHSVPFFWTMILGKGIRYAGSLEDYKFVAYYTKGDKVIAVATIGSDPVAAQAAEMFYNKIPFLKSDIINDSSVPPAWSVKLTKVRI</sequence>
<evidence type="ECO:0000256" key="2">
    <source>
        <dbReference type="ARBA" id="ARBA00006442"/>
    </source>
</evidence>
<dbReference type="PROSITE" id="PS51296">
    <property type="entry name" value="RIESKE"/>
    <property type="match status" value="1"/>
</dbReference>
<evidence type="ECO:0000313" key="12">
    <source>
        <dbReference type="Proteomes" id="UP001208570"/>
    </source>
</evidence>
<dbReference type="InterPro" id="IPR036188">
    <property type="entry name" value="FAD/NAD-bd_sf"/>
</dbReference>
<evidence type="ECO:0000256" key="3">
    <source>
        <dbReference type="ARBA" id="ARBA00022630"/>
    </source>
</evidence>
<comment type="similarity">
    <text evidence="2">Belongs to the FAD-dependent oxidoreductase family.</text>
</comment>
<dbReference type="InterPro" id="IPR016156">
    <property type="entry name" value="FAD/NAD-linked_Rdtase_dimer_sf"/>
</dbReference>
<dbReference type="PRINTS" id="PR00368">
    <property type="entry name" value="FADPNR"/>
</dbReference>
<dbReference type="GO" id="GO:0016651">
    <property type="term" value="F:oxidoreductase activity, acting on NAD(P)H"/>
    <property type="evidence" value="ECO:0007669"/>
    <property type="project" value="TreeGrafter"/>
</dbReference>
<keyword evidence="5" id="KW-0479">Metal-binding</keyword>
<evidence type="ECO:0000256" key="4">
    <source>
        <dbReference type="ARBA" id="ARBA00022714"/>
    </source>
</evidence>
<keyword evidence="8" id="KW-0408">Iron</keyword>
<keyword evidence="4" id="KW-0001">2Fe-2S</keyword>
<comment type="caution">
    <text evidence="11">The sequence shown here is derived from an EMBL/GenBank/DDBJ whole genome shotgun (WGS) entry which is preliminary data.</text>
</comment>
<keyword evidence="9" id="KW-0411">Iron-sulfur</keyword>
<evidence type="ECO:0000256" key="1">
    <source>
        <dbReference type="ARBA" id="ARBA00001974"/>
    </source>
</evidence>
<evidence type="ECO:0000256" key="9">
    <source>
        <dbReference type="ARBA" id="ARBA00023014"/>
    </source>
</evidence>
<dbReference type="PANTHER" id="PTHR43557">
    <property type="entry name" value="APOPTOSIS-INDUCING FACTOR 1"/>
    <property type="match status" value="1"/>
</dbReference>
<dbReference type="PANTHER" id="PTHR43557:SF2">
    <property type="entry name" value="RIESKE DOMAIN-CONTAINING PROTEIN-RELATED"/>
    <property type="match status" value="1"/>
</dbReference>
<evidence type="ECO:0000259" key="10">
    <source>
        <dbReference type="PROSITE" id="PS51296"/>
    </source>
</evidence>
<dbReference type="InterPro" id="IPR050446">
    <property type="entry name" value="FAD-oxidoreductase/Apoptosis"/>
</dbReference>
<dbReference type="EMBL" id="JAODUP010000057">
    <property type="protein sequence ID" value="KAK2164938.1"/>
    <property type="molecule type" value="Genomic_DNA"/>
</dbReference>
<reference evidence="11" key="1">
    <citation type="journal article" date="2023" name="Mol. Biol. Evol.">
        <title>Third-Generation Sequencing Reveals the Adaptive Role of the Epigenome in Three Deep-Sea Polychaetes.</title>
        <authorList>
            <person name="Perez M."/>
            <person name="Aroh O."/>
            <person name="Sun Y."/>
            <person name="Lan Y."/>
            <person name="Juniper S.K."/>
            <person name="Young C.R."/>
            <person name="Angers B."/>
            <person name="Qian P.Y."/>
        </authorList>
    </citation>
    <scope>NUCLEOTIDE SEQUENCE</scope>
    <source>
        <strain evidence="11">P08H-3</strain>
    </source>
</reference>
<evidence type="ECO:0000256" key="5">
    <source>
        <dbReference type="ARBA" id="ARBA00022723"/>
    </source>
</evidence>
<evidence type="ECO:0000256" key="6">
    <source>
        <dbReference type="ARBA" id="ARBA00022827"/>
    </source>
</evidence>
<evidence type="ECO:0000256" key="8">
    <source>
        <dbReference type="ARBA" id="ARBA00023004"/>
    </source>
</evidence>
<comment type="cofactor">
    <cofactor evidence="1">
        <name>FAD</name>
        <dbReference type="ChEBI" id="CHEBI:57692"/>
    </cofactor>
</comment>
<keyword evidence="6" id="KW-0274">FAD</keyword>
<dbReference type="GO" id="GO:0046872">
    <property type="term" value="F:metal ion binding"/>
    <property type="evidence" value="ECO:0007669"/>
    <property type="project" value="UniProtKB-KW"/>
</dbReference>
<dbReference type="FunFam" id="2.102.10.10:FF:000003">
    <property type="entry name" value="apoptosis-inducing factor 3 isoform X2"/>
    <property type="match status" value="1"/>
</dbReference>
<organism evidence="11 12">
    <name type="scientific">Paralvinella palmiformis</name>
    <dbReference type="NCBI Taxonomy" id="53620"/>
    <lineage>
        <taxon>Eukaryota</taxon>
        <taxon>Metazoa</taxon>
        <taxon>Spiralia</taxon>
        <taxon>Lophotrochozoa</taxon>
        <taxon>Annelida</taxon>
        <taxon>Polychaeta</taxon>
        <taxon>Sedentaria</taxon>
        <taxon>Canalipalpata</taxon>
        <taxon>Terebellida</taxon>
        <taxon>Terebelliformia</taxon>
        <taxon>Alvinellidae</taxon>
        <taxon>Paralvinella</taxon>
    </lineage>
</organism>
<dbReference type="GO" id="GO:0005737">
    <property type="term" value="C:cytoplasm"/>
    <property type="evidence" value="ECO:0007669"/>
    <property type="project" value="TreeGrafter"/>
</dbReference>
<dbReference type="InterPro" id="IPR036922">
    <property type="entry name" value="Rieske_2Fe-2S_sf"/>
</dbReference>
<dbReference type="Gene3D" id="3.50.50.60">
    <property type="entry name" value="FAD/NAD(P)-binding domain"/>
    <property type="match status" value="3"/>
</dbReference>
<dbReference type="GO" id="GO:0051537">
    <property type="term" value="F:2 iron, 2 sulfur cluster binding"/>
    <property type="evidence" value="ECO:0007669"/>
    <property type="project" value="UniProtKB-KW"/>
</dbReference>
<accession>A0AAD9K6A7</accession>
<evidence type="ECO:0000256" key="7">
    <source>
        <dbReference type="ARBA" id="ARBA00023002"/>
    </source>
</evidence>
<dbReference type="Pfam" id="PF07992">
    <property type="entry name" value="Pyr_redox_2"/>
    <property type="match status" value="2"/>
</dbReference>
<dbReference type="InterPro" id="IPR023753">
    <property type="entry name" value="FAD/NAD-binding_dom"/>
</dbReference>
<dbReference type="CDD" id="cd03478">
    <property type="entry name" value="Rieske_AIFL_N"/>
    <property type="match status" value="1"/>
</dbReference>
<evidence type="ECO:0000313" key="11">
    <source>
        <dbReference type="EMBL" id="KAK2164938.1"/>
    </source>
</evidence>
<dbReference type="SUPFAM" id="SSF50022">
    <property type="entry name" value="ISP domain"/>
    <property type="match status" value="1"/>
</dbReference>
<dbReference type="Proteomes" id="UP001208570">
    <property type="component" value="Unassembled WGS sequence"/>
</dbReference>
<dbReference type="AlphaFoldDB" id="A0AAD9K6A7"/>
<dbReference type="SUPFAM" id="SSF55424">
    <property type="entry name" value="FAD/NAD-linked reductases, dimerisation (C-terminal) domain"/>
    <property type="match status" value="1"/>
</dbReference>
<dbReference type="SUPFAM" id="SSF51905">
    <property type="entry name" value="FAD/NAD(P)-binding domain"/>
    <property type="match status" value="2"/>
</dbReference>
<dbReference type="Gene3D" id="2.102.10.10">
    <property type="entry name" value="Rieske [2Fe-2S] iron-sulphur domain"/>
    <property type="match status" value="1"/>
</dbReference>
<dbReference type="Pfam" id="PF00355">
    <property type="entry name" value="Rieske"/>
    <property type="match status" value="1"/>
</dbReference>
<keyword evidence="7" id="KW-0560">Oxidoreductase</keyword>
<feature type="domain" description="Rieske" evidence="10">
    <location>
        <begin position="26"/>
        <end position="121"/>
    </location>
</feature>
<gene>
    <name evidence="11" type="ORF">LSH36_57g03020</name>
</gene>
<keyword evidence="12" id="KW-1185">Reference proteome</keyword>
<keyword evidence="3" id="KW-0285">Flavoprotein</keyword>